<organism evidence="2 3">
    <name type="scientific">Dreissena polymorpha</name>
    <name type="common">Zebra mussel</name>
    <name type="synonym">Mytilus polymorpha</name>
    <dbReference type="NCBI Taxonomy" id="45954"/>
    <lineage>
        <taxon>Eukaryota</taxon>
        <taxon>Metazoa</taxon>
        <taxon>Spiralia</taxon>
        <taxon>Lophotrochozoa</taxon>
        <taxon>Mollusca</taxon>
        <taxon>Bivalvia</taxon>
        <taxon>Autobranchia</taxon>
        <taxon>Heteroconchia</taxon>
        <taxon>Euheterodonta</taxon>
        <taxon>Imparidentia</taxon>
        <taxon>Neoheterodontei</taxon>
        <taxon>Myida</taxon>
        <taxon>Dreissenoidea</taxon>
        <taxon>Dreissenidae</taxon>
        <taxon>Dreissena</taxon>
    </lineage>
</organism>
<accession>A0A9D4KS18</accession>
<feature type="compositionally biased region" description="Polar residues" evidence="1">
    <location>
        <begin position="239"/>
        <end position="250"/>
    </location>
</feature>
<dbReference type="EMBL" id="JAIWYP010000003">
    <property type="protein sequence ID" value="KAH3844519.1"/>
    <property type="molecule type" value="Genomic_DNA"/>
</dbReference>
<reference evidence="2" key="2">
    <citation type="submission" date="2020-11" db="EMBL/GenBank/DDBJ databases">
        <authorList>
            <person name="McCartney M.A."/>
            <person name="Auch B."/>
            <person name="Kono T."/>
            <person name="Mallez S."/>
            <person name="Becker A."/>
            <person name="Gohl D.M."/>
            <person name="Silverstein K.A.T."/>
            <person name="Koren S."/>
            <person name="Bechman K.B."/>
            <person name="Herman A."/>
            <person name="Abrahante J.E."/>
            <person name="Garbe J."/>
        </authorList>
    </citation>
    <scope>NUCLEOTIDE SEQUENCE</scope>
    <source>
        <strain evidence="2">Duluth1</strain>
        <tissue evidence="2">Whole animal</tissue>
    </source>
</reference>
<feature type="region of interest" description="Disordered" evidence="1">
    <location>
        <begin position="170"/>
        <end position="250"/>
    </location>
</feature>
<dbReference type="Proteomes" id="UP000828390">
    <property type="component" value="Unassembled WGS sequence"/>
</dbReference>
<keyword evidence="3" id="KW-1185">Reference proteome</keyword>
<gene>
    <name evidence="2" type="ORF">DPMN_086777</name>
</gene>
<dbReference type="OrthoDB" id="6147909at2759"/>
<sequence length="250" mass="28464">MQGKMSDTNIRYFVAISENKRKQNELRHQESKIDDLKKKMLSKYWKDKFSVFDEMIRLNVKTPSYSEERVNAYVTNDGKMTRSDKSMTLGAMAIDSKLLSNRPVTLQKNLKPGTRIEPIISIEGSDAVCYPNKEAKRGRKVLLNQRVLRRIEQCKALEESIASARCKSARRDVSDVMYRRNGSQVRRPKTAPALKPKSDSDVSNDEQPSSQDAKDVNANVSTRRPSTSVSSYRREGLITSIQRRPSTSLS</sequence>
<comment type="caution">
    <text evidence="2">The sequence shown here is derived from an EMBL/GenBank/DDBJ whole genome shotgun (WGS) entry which is preliminary data.</text>
</comment>
<evidence type="ECO:0000313" key="3">
    <source>
        <dbReference type="Proteomes" id="UP000828390"/>
    </source>
</evidence>
<proteinExistence type="predicted"/>
<feature type="compositionally biased region" description="Low complexity" evidence="1">
    <location>
        <begin position="220"/>
        <end position="231"/>
    </location>
</feature>
<name>A0A9D4KS18_DREPO</name>
<protein>
    <submittedName>
        <fullName evidence="2">Uncharacterized protein</fullName>
    </submittedName>
</protein>
<reference evidence="2" key="1">
    <citation type="journal article" date="2019" name="bioRxiv">
        <title>The Genome of the Zebra Mussel, Dreissena polymorpha: A Resource for Invasive Species Research.</title>
        <authorList>
            <person name="McCartney M.A."/>
            <person name="Auch B."/>
            <person name="Kono T."/>
            <person name="Mallez S."/>
            <person name="Zhang Y."/>
            <person name="Obille A."/>
            <person name="Becker A."/>
            <person name="Abrahante J.E."/>
            <person name="Garbe J."/>
            <person name="Badalamenti J.P."/>
            <person name="Herman A."/>
            <person name="Mangelson H."/>
            <person name="Liachko I."/>
            <person name="Sullivan S."/>
            <person name="Sone E.D."/>
            <person name="Koren S."/>
            <person name="Silverstein K.A.T."/>
            <person name="Beckman K.B."/>
            <person name="Gohl D.M."/>
        </authorList>
    </citation>
    <scope>NUCLEOTIDE SEQUENCE</scope>
    <source>
        <strain evidence="2">Duluth1</strain>
        <tissue evidence="2">Whole animal</tissue>
    </source>
</reference>
<evidence type="ECO:0000313" key="2">
    <source>
        <dbReference type="EMBL" id="KAH3844519.1"/>
    </source>
</evidence>
<dbReference type="AlphaFoldDB" id="A0A9D4KS18"/>
<evidence type="ECO:0000256" key="1">
    <source>
        <dbReference type="SAM" id="MobiDB-lite"/>
    </source>
</evidence>